<evidence type="ECO:0008006" key="4">
    <source>
        <dbReference type="Google" id="ProtNLM"/>
    </source>
</evidence>
<dbReference type="GeneID" id="54279903"/>
<name>A0A6A5XJN1_9PLEO</name>
<reference evidence="2" key="1">
    <citation type="journal article" date="2020" name="Stud. Mycol.">
        <title>101 Dothideomycetes genomes: a test case for predicting lifestyles and emergence of pathogens.</title>
        <authorList>
            <person name="Haridas S."/>
            <person name="Albert R."/>
            <person name="Binder M."/>
            <person name="Bloem J."/>
            <person name="Labutti K."/>
            <person name="Salamov A."/>
            <person name="Andreopoulos B."/>
            <person name="Baker S."/>
            <person name="Barry K."/>
            <person name="Bills G."/>
            <person name="Bluhm B."/>
            <person name="Cannon C."/>
            <person name="Castanera R."/>
            <person name="Culley D."/>
            <person name="Daum C."/>
            <person name="Ezra D."/>
            <person name="Gonzalez J."/>
            <person name="Henrissat B."/>
            <person name="Kuo A."/>
            <person name="Liang C."/>
            <person name="Lipzen A."/>
            <person name="Lutzoni F."/>
            <person name="Magnuson J."/>
            <person name="Mondo S."/>
            <person name="Nolan M."/>
            <person name="Ohm R."/>
            <person name="Pangilinan J."/>
            <person name="Park H.-J."/>
            <person name="Ramirez L."/>
            <person name="Alfaro M."/>
            <person name="Sun H."/>
            <person name="Tritt A."/>
            <person name="Yoshinaga Y."/>
            <person name="Zwiers L.-H."/>
            <person name="Turgeon B."/>
            <person name="Goodwin S."/>
            <person name="Spatafora J."/>
            <person name="Crous P."/>
            <person name="Grigoriev I."/>
        </authorList>
    </citation>
    <scope>NUCLEOTIDE SEQUENCE</scope>
    <source>
        <strain evidence="2">CBS 175.79</strain>
    </source>
</reference>
<proteinExistence type="predicted"/>
<dbReference type="OrthoDB" id="3743491at2759"/>
<gene>
    <name evidence="2" type="ORF">BU24DRAFT_261911</name>
</gene>
<organism evidence="2 3">
    <name type="scientific">Aaosphaeria arxii CBS 175.79</name>
    <dbReference type="NCBI Taxonomy" id="1450172"/>
    <lineage>
        <taxon>Eukaryota</taxon>
        <taxon>Fungi</taxon>
        <taxon>Dikarya</taxon>
        <taxon>Ascomycota</taxon>
        <taxon>Pezizomycotina</taxon>
        <taxon>Dothideomycetes</taxon>
        <taxon>Pleosporomycetidae</taxon>
        <taxon>Pleosporales</taxon>
        <taxon>Pleosporales incertae sedis</taxon>
        <taxon>Aaosphaeria</taxon>
    </lineage>
</organism>
<evidence type="ECO:0000256" key="1">
    <source>
        <dbReference type="SAM" id="SignalP"/>
    </source>
</evidence>
<evidence type="ECO:0000313" key="2">
    <source>
        <dbReference type="EMBL" id="KAF2012950.1"/>
    </source>
</evidence>
<evidence type="ECO:0000313" key="3">
    <source>
        <dbReference type="Proteomes" id="UP000799778"/>
    </source>
</evidence>
<keyword evidence="1" id="KW-0732">Signal</keyword>
<feature type="signal peptide" evidence="1">
    <location>
        <begin position="1"/>
        <end position="18"/>
    </location>
</feature>
<accession>A0A6A5XJN1</accession>
<dbReference type="RefSeq" id="XP_033381289.1">
    <property type="nucleotide sequence ID" value="XM_033522506.1"/>
</dbReference>
<dbReference type="EMBL" id="ML978072">
    <property type="protein sequence ID" value="KAF2012950.1"/>
    <property type="molecule type" value="Genomic_DNA"/>
</dbReference>
<keyword evidence="3" id="KW-1185">Reference proteome</keyword>
<dbReference type="Proteomes" id="UP000799778">
    <property type="component" value="Unassembled WGS sequence"/>
</dbReference>
<dbReference type="AlphaFoldDB" id="A0A6A5XJN1"/>
<protein>
    <recommendedName>
        <fullName evidence="4">Ubiquitin 3 binding protein But2 C-terminal domain-containing protein</fullName>
    </recommendedName>
</protein>
<sequence>MIFQVLAVAFAGISAVLAAPTPPPPHGGIPPPDLGPQYFFRCHAPEQPWHQRHLVLLPSSQLLGLENFTVHPTTPPFTFTPIPIPSTPNYAFRAPFAGDDRTATPYLSAISTTASRSSNLGVLPGPDPNHIARCPEQKNCSANAFSVYDGDTGFKRLSLEVFPGAFEAVKDAPNGEGWHVYWRGSGGPTAWDRAIEFDIVPIELLEEK</sequence>
<feature type="chain" id="PRO_5025413448" description="Ubiquitin 3 binding protein But2 C-terminal domain-containing protein" evidence="1">
    <location>
        <begin position="19"/>
        <end position="208"/>
    </location>
</feature>